<comment type="subcellular location">
    <subcellularLocation>
        <location evidence="1">Nucleus</location>
    </subcellularLocation>
</comment>
<dbReference type="EMBL" id="JBHFFA010000001">
    <property type="protein sequence ID" value="KAL2651140.1"/>
    <property type="molecule type" value="Genomic_DNA"/>
</dbReference>
<feature type="region of interest" description="Disordered" evidence="5">
    <location>
        <begin position="376"/>
        <end position="403"/>
    </location>
</feature>
<keyword evidence="2" id="KW-0805">Transcription regulation</keyword>
<evidence type="ECO:0000313" key="7">
    <source>
        <dbReference type="Proteomes" id="UP001605036"/>
    </source>
</evidence>
<evidence type="ECO:0000256" key="5">
    <source>
        <dbReference type="SAM" id="MobiDB-lite"/>
    </source>
</evidence>
<protein>
    <recommendedName>
        <fullName evidence="8">Transcriptional adapter 1</fullName>
    </recommendedName>
</protein>
<evidence type="ECO:0000256" key="1">
    <source>
        <dbReference type="ARBA" id="ARBA00004123"/>
    </source>
</evidence>
<dbReference type="PANTHER" id="PTHR21277:SF5">
    <property type="entry name" value="TRANSCRIPTIONAL ADAPTER 1"/>
    <property type="match status" value="1"/>
</dbReference>
<reference evidence="6 7" key="1">
    <citation type="submission" date="2024-09" db="EMBL/GenBank/DDBJ databases">
        <title>Chromosome-scale assembly of Riccia fluitans.</title>
        <authorList>
            <person name="Paukszto L."/>
            <person name="Sawicki J."/>
            <person name="Karawczyk K."/>
            <person name="Piernik-Szablinska J."/>
            <person name="Szczecinska M."/>
            <person name="Mazdziarz M."/>
        </authorList>
    </citation>
    <scope>NUCLEOTIDE SEQUENCE [LARGE SCALE GENOMIC DNA]</scope>
    <source>
        <strain evidence="6">Rf_01</strain>
        <tissue evidence="6">Aerial parts of the thallus</tissue>
    </source>
</reference>
<keyword evidence="4" id="KW-0539">Nucleus</keyword>
<comment type="caution">
    <text evidence="6">The sequence shown here is derived from an EMBL/GenBank/DDBJ whole genome shotgun (WGS) entry which is preliminary data.</text>
</comment>
<keyword evidence="7" id="KW-1185">Reference proteome</keyword>
<dbReference type="Proteomes" id="UP001605036">
    <property type="component" value="Unassembled WGS sequence"/>
</dbReference>
<dbReference type="AlphaFoldDB" id="A0ABD1ZJN8"/>
<dbReference type="GO" id="GO:0005634">
    <property type="term" value="C:nucleus"/>
    <property type="evidence" value="ECO:0007669"/>
    <property type="project" value="UniProtKB-SubCell"/>
</dbReference>
<dbReference type="PANTHER" id="PTHR21277">
    <property type="entry name" value="TRANSCRIPTIONAL ADAPTER 1"/>
    <property type="match status" value="1"/>
</dbReference>
<sequence>MPPAQKSVRISLLDYKSRFVKILGPGKETQYWQLLQCFLSYKLSKAELDNQVVSTIGKENVILHNQFLRAIYANALCNEAPPPPPSFVHDLSKPVKGIRRKPLVASLSSEEPAVRSNGDGAIPSSPKKGRSAIRDRRAKDRPSPLGFPHNRGEASASHDEETPGSLENGGFKTPDVSRPIRLSQYPAEHSSLELSVPVAPSVKRPRLGFTGSEVTCVEDGKVEGGVAEEIDDEEEIYDDESKGMLNEFIKPPLGCIVSCGGPRMERFVSKFPPPPVTFTLLGDKLEEEILDEDYLPDTEKLHRCMQLLALEKGLEDVDIETARCVNKALDVYMKAIIQPLVELVRARRRGNSVTQEVQTCSKEIDEIGEAAKDSASYQKQQLNGSWPDHSGSRNGHVLSGEQLQGKKRGPISCLDLRVAMDLNPTVLGEDWPTHLEKIAFRAFHPQ</sequence>
<evidence type="ECO:0000256" key="2">
    <source>
        <dbReference type="ARBA" id="ARBA00023015"/>
    </source>
</evidence>
<gene>
    <name evidence="6" type="ORF">R1flu_019268</name>
</gene>
<evidence type="ECO:0008006" key="8">
    <source>
        <dbReference type="Google" id="ProtNLM"/>
    </source>
</evidence>
<proteinExistence type="predicted"/>
<feature type="region of interest" description="Disordered" evidence="5">
    <location>
        <begin position="106"/>
        <end position="177"/>
    </location>
</feature>
<evidence type="ECO:0000256" key="3">
    <source>
        <dbReference type="ARBA" id="ARBA00023163"/>
    </source>
</evidence>
<feature type="compositionally biased region" description="Basic and acidic residues" evidence="5">
    <location>
        <begin position="132"/>
        <end position="142"/>
    </location>
</feature>
<feature type="compositionally biased region" description="Basic and acidic residues" evidence="5">
    <location>
        <begin position="150"/>
        <end position="161"/>
    </location>
</feature>
<evidence type="ECO:0000313" key="6">
    <source>
        <dbReference type="EMBL" id="KAL2651140.1"/>
    </source>
</evidence>
<organism evidence="6 7">
    <name type="scientific">Riccia fluitans</name>
    <dbReference type="NCBI Taxonomy" id="41844"/>
    <lineage>
        <taxon>Eukaryota</taxon>
        <taxon>Viridiplantae</taxon>
        <taxon>Streptophyta</taxon>
        <taxon>Embryophyta</taxon>
        <taxon>Marchantiophyta</taxon>
        <taxon>Marchantiopsida</taxon>
        <taxon>Marchantiidae</taxon>
        <taxon>Marchantiales</taxon>
        <taxon>Ricciaceae</taxon>
        <taxon>Riccia</taxon>
    </lineage>
</organism>
<dbReference type="GO" id="GO:0000124">
    <property type="term" value="C:SAGA complex"/>
    <property type="evidence" value="ECO:0007669"/>
    <property type="project" value="UniProtKB-ARBA"/>
</dbReference>
<dbReference type="Pfam" id="PF12767">
    <property type="entry name" value="SAGA-Tad1"/>
    <property type="match status" value="1"/>
</dbReference>
<name>A0ABD1ZJN8_9MARC</name>
<accession>A0ABD1ZJN8</accession>
<evidence type="ECO:0000256" key="4">
    <source>
        <dbReference type="ARBA" id="ARBA00023242"/>
    </source>
</evidence>
<dbReference type="InterPro" id="IPR024738">
    <property type="entry name" value="Hfi1/Tada1"/>
</dbReference>
<keyword evidence="3" id="KW-0804">Transcription</keyword>